<dbReference type="AlphaFoldDB" id="A0A1G1KX83"/>
<protein>
    <submittedName>
        <fullName evidence="3">DNA-binding protein</fullName>
    </submittedName>
</protein>
<dbReference type="Proteomes" id="UP000178187">
    <property type="component" value="Unassembled WGS sequence"/>
</dbReference>
<evidence type="ECO:0000313" key="3">
    <source>
        <dbReference type="EMBL" id="OGW97538.1"/>
    </source>
</evidence>
<gene>
    <name evidence="3" type="ORF">A3G33_05125</name>
</gene>
<keyword evidence="3" id="KW-0238">DNA-binding</keyword>
<feature type="coiled-coil region" evidence="1">
    <location>
        <begin position="121"/>
        <end position="152"/>
    </location>
</feature>
<dbReference type="EMBL" id="MHFR01000041">
    <property type="protein sequence ID" value="OGW97538.1"/>
    <property type="molecule type" value="Genomic_DNA"/>
</dbReference>
<organism evidence="3 4">
    <name type="scientific">Candidatus Danuiimicrobium aquiferis</name>
    <dbReference type="NCBI Taxonomy" id="1801832"/>
    <lineage>
        <taxon>Bacteria</taxon>
        <taxon>Pseudomonadati</taxon>
        <taxon>Candidatus Omnitrophota</taxon>
        <taxon>Candidatus Danuiimicrobium</taxon>
    </lineage>
</organism>
<accession>A0A1G1KX83</accession>
<keyword evidence="1" id="KW-0175">Coiled coil</keyword>
<evidence type="ECO:0000256" key="1">
    <source>
        <dbReference type="SAM" id="Coils"/>
    </source>
</evidence>
<reference evidence="3 4" key="1">
    <citation type="journal article" date="2016" name="Nat. Commun.">
        <title>Thousands of microbial genomes shed light on interconnected biogeochemical processes in an aquifer system.</title>
        <authorList>
            <person name="Anantharaman K."/>
            <person name="Brown C.T."/>
            <person name="Hug L.A."/>
            <person name="Sharon I."/>
            <person name="Castelle C.J."/>
            <person name="Probst A.J."/>
            <person name="Thomas B.C."/>
            <person name="Singh A."/>
            <person name="Wilkins M.J."/>
            <person name="Karaoz U."/>
            <person name="Brodie E.L."/>
            <person name="Williams K.H."/>
            <person name="Hubbard S.S."/>
            <person name="Banfield J.F."/>
        </authorList>
    </citation>
    <scope>NUCLEOTIDE SEQUENCE [LARGE SCALE GENOMIC DNA]</scope>
</reference>
<dbReference type="Pfam" id="PF10543">
    <property type="entry name" value="ORF6N"/>
    <property type="match status" value="1"/>
</dbReference>
<name>A0A1G1KX83_9BACT</name>
<sequence>MRKNAVAIIPKTIENVIFFVRGQKVMLDFHLAEIYGIPTFRLNEAVKRNRKRFPADFMFRLTRKEYKTLISQIAMSKKGRGGRRTLPYAFTEYGAIMVANILNSDHAVKMSVFVVRAFIKMRAFFSEHRNLARELKNLENKLTQRLDCHEAAIIEVLRKVLRLLEPSPEPPPPPAKPQIGFHT</sequence>
<dbReference type="InterPro" id="IPR018873">
    <property type="entry name" value="KilA-N_DNA-bd_domain"/>
</dbReference>
<evidence type="ECO:0000313" key="4">
    <source>
        <dbReference type="Proteomes" id="UP000178187"/>
    </source>
</evidence>
<comment type="caution">
    <text evidence="3">The sequence shown here is derived from an EMBL/GenBank/DDBJ whole genome shotgun (WGS) entry which is preliminary data.</text>
</comment>
<dbReference type="GO" id="GO:0003677">
    <property type="term" value="F:DNA binding"/>
    <property type="evidence" value="ECO:0007669"/>
    <property type="project" value="UniProtKB-KW"/>
</dbReference>
<proteinExistence type="predicted"/>
<feature type="domain" description="KilA-N DNA-binding" evidence="2">
    <location>
        <begin position="16"/>
        <end position="101"/>
    </location>
</feature>
<evidence type="ECO:0000259" key="2">
    <source>
        <dbReference type="Pfam" id="PF10543"/>
    </source>
</evidence>